<evidence type="ECO:0000313" key="4">
    <source>
        <dbReference type="EMBL" id="MTT76022.1"/>
    </source>
</evidence>
<dbReference type="InterPro" id="IPR029787">
    <property type="entry name" value="Nucleotide_cyclase"/>
</dbReference>
<keyword evidence="1" id="KW-1133">Transmembrane helix</keyword>
<dbReference type="InterPro" id="IPR001633">
    <property type="entry name" value="EAL_dom"/>
</dbReference>
<dbReference type="NCBIfam" id="TIGR00254">
    <property type="entry name" value="GGDEF"/>
    <property type="match status" value="1"/>
</dbReference>
<name>A0A7X3BVC1_9FIRM</name>
<evidence type="ECO:0000259" key="3">
    <source>
        <dbReference type="PROSITE" id="PS50887"/>
    </source>
</evidence>
<sequence>MKNLGKISVIVLFLLSIFVGSFTVYSISKVQSYGTLINYLGIVRGATQRLVKLELQQQPHDELIAYIDDIIYDLKNTDGKYGLEKIPNVDYQQQFSALNTLWHRVKSNIYAVRQNPANSPLLLQSSEVHFEIANNTVFAADNYTTSKSHQLTLLSALMLAGIIIMWIALFMVYLRKLYSLESSNKTLYDITTKDPLTGAYNFETFKKKAQKLLTQTTKKYDLVYVDFADFKYINDVFGYKYGDEILINYAATISNELRTEEVLGRVSADNFVILRYYNEKNDIMVRQQQVDIKITEFMHAMYGGQAVSVQCGICYLEDLAEDLQIEGILDRANYARKTVKTGLNRKYAVYDESIRKQLRYEKSIENRMLKSLENEEFLVYYQPKVDLKTGLATQAEALVRWRTDDGMIIPPDKFIPIFEKKYLISSLDQYVFKKVCAFIRRRLDAGLPVNTISVNVSRLQFYNSDFVKTYEDIKNTFRIPDHLLEIEITESIAFDNVTFLEKTVSELKSKGFLISIDDFGTGFSSLSLLKNIPIDVLKIDQSFFRESIHKEKDNIVIKGIIDLVNKLSIRTVAEGIETAEQVAFLKSVNCNMIQGYFFYRPLPEDKFKAILNKEYAVKETAPETDSKVLAAENWTLQNN</sequence>
<feature type="transmembrane region" description="Helical" evidence="1">
    <location>
        <begin position="151"/>
        <end position="174"/>
    </location>
</feature>
<dbReference type="PROSITE" id="PS50887">
    <property type="entry name" value="GGDEF"/>
    <property type="match status" value="1"/>
</dbReference>
<dbReference type="Gene3D" id="3.30.70.270">
    <property type="match status" value="1"/>
</dbReference>
<dbReference type="PANTHER" id="PTHR33121">
    <property type="entry name" value="CYCLIC DI-GMP PHOSPHODIESTERASE PDEF"/>
    <property type="match status" value="1"/>
</dbReference>
<dbReference type="Pfam" id="PF00563">
    <property type="entry name" value="EAL"/>
    <property type="match status" value="1"/>
</dbReference>
<evidence type="ECO:0000259" key="2">
    <source>
        <dbReference type="PROSITE" id="PS50883"/>
    </source>
</evidence>
<comment type="caution">
    <text evidence="4">The sequence shown here is derived from an EMBL/GenBank/DDBJ whole genome shotgun (WGS) entry which is preliminary data.</text>
</comment>
<dbReference type="GO" id="GO:0071111">
    <property type="term" value="F:cyclic-guanylate-specific phosphodiesterase activity"/>
    <property type="evidence" value="ECO:0007669"/>
    <property type="project" value="InterPro"/>
</dbReference>
<evidence type="ECO:0000313" key="5">
    <source>
        <dbReference type="EMBL" id="MTU04085.1"/>
    </source>
</evidence>
<evidence type="ECO:0000313" key="6">
    <source>
        <dbReference type="Proteomes" id="UP000443070"/>
    </source>
</evidence>
<dbReference type="AlphaFoldDB" id="A0A7X3BVC1"/>
<dbReference type="SUPFAM" id="SSF141868">
    <property type="entry name" value="EAL domain-like"/>
    <property type="match status" value="1"/>
</dbReference>
<dbReference type="Proteomes" id="UP000443070">
    <property type="component" value="Unassembled WGS sequence"/>
</dbReference>
<dbReference type="SMART" id="SM00052">
    <property type="entry name" value="EAL"/>
    <property type="match status" value="1"/>
</dbReference>
<dbReference type="OrthoDB" id="9759607at2"/>
<proteinExistence type="predicted"/>
<keyword evidence="1" id="KW-0812">Transmembrane</keyword>
<dbReference type="RefSeq" id="WP_155164021.1">
    <property type="nucleotide sequence ID" value="NZ_WNBG01000004.1"/>
</dbReference>
<protein>
    <submittedName>
        <fullName evidence="4">EAL domain-containing protein</fullName>
    </submittedName>
</protein>
<dbReference type="InterPro" id="IPR000160">
    <property type="entry name" value="GGDEF_dom"/>
</dbReference>
<dbReference type="EMBL" id="WNBM01000004">
    <property type="protein sequence ID" value="MTT76022.1"/>
    <property type="molecule type" value="Genomic_DNA"/>
</dbReference>
<dbReference type="Gene3D" id="3.20.20.450">
    <property type="entry name" value="EAL domain"/>
    <property type="match status" value="1"/>
</dbReference>
<feature type="domain" description="EAL" evidence="2">
    <location>
        <begin position="361"/>
        <end position="615"/>
    </location>
</feature>
<keyword evidence="6" id="KW-1185">Reference proteome</keyword>
<feature type="domain" description="GGDEF" evidence="3">
    <location>
        <begin position="218"/>
        <end position="352"/>
    </location>
</feature>
<evidence type="ECO:0000256" key="1">
    <source>
        <dbReference type="SAM" id="Phobius"/>
    </source>
</evidence>
<dbReference type="InterPro" id="IPR035919">
    <property type="entry name" value="EAL_sf"/>
</dbReference>
<accession>A0A7X3BVC1</accession>
<dbReference type="PROSITE" id="PS50883">
    <property type="entry name" value="EAL"/>
    <property type="match status" value="1"/>
</dbReference>
<dbReference type="SMART" id="SM00267">
    <property type="entry name" value="GGDEF"/>
    <property type="match status" value="1"/>
</dbReference>
<dbReference type="EMBL" id="WNBW01000004">
    <property type="protein sequence ID" value="MTU04085.1"/>
    <property type="molecule type" value="Genomic_DNA"/>
</dbReference>
<evidence type="ECO:0000313" key="7">
    <source>
        <dbReference type="Proteomes" id="UP000484547"/>
    </source>
</evidence>
<dbReference type="Pfam" id="PF00990">
    <property type="entry name" value="GGDEF"/>
    <property type="match status" value="1"/>
</dbReference>
<reference evidence="6 7" key="1">
    <citation type="journal article" date="2019" name="Nat. Med.">
        <title>A library of human gut bacterial isolates paired with longitudinal multiomics data enables mechanistic microbiome research.</title>
        <authorList>
            <person name="Poyet M."/>
            <person name="Groussin M."/>
            <person name="Gibbons S.M."/>
            <person name="Avila-Pacheco J."/>
            <person name="Jiang X."/>
            <person name="Kearney S.M."/>
            <person name="Perrotta A.R."/>
            <person name="Berdy B."/>
            <person name="Zhao S."/>
            <person name="Lieberman T.D."/>
            <person name="Swanson P.K."/>
            <person name="Smith M."/>
            <person name="Roesemann S."/>
            <person name="Alexander J.E."/>
            <person name="Rich S.A."/>
            <person name="Livny J."/>
            <person name="Vlamakis H."/>
            <person name="Clish C."/>
            <person name="Bullock K."/>
            <person name="Deik A."/>
            <person name="Scott J."/>
            <person name="Pierce K.A."/>
            <person name="Xavier R.J."/>
            <person name="Alm E.J."/>
        </authorList>
    </citation>
    <scope>NUCLEOTIDE SEQUENCE [LARGE SCALE GENOMIC DNA]</scope>
    <source>
        <strain evidence="4 7">BIOML-A13</strain>
        <strain evidence="5 6">BIOML-A3</strain>
    </source>
</reference>
<dbReference type="SUPFAM" id="SSF55073">
    <property type="entry name" value="Nucleotide cyclase"/>
    <property type="match status" value="1"/>
</dbReference>
<organism evidence="4 7">
    <name type="scientific">Phascolarctobacterium faecium</name>
    <dbReference type="NCBI Taxonomy" id="33025"/>
    <lineage>
        <taxon>Bacteria</taxon>
        <taxon>Bacillati</taxon>
        <taxon>Bacillota</taxon>
        <taxon>Negativicutes</taxon>
        <taxon>Acidaminococcales</taxon>
        <taxon>Acidaminococcaceae</taxon>
        <taxon>Phascolarctobacterium</taxon>
    </lineage>
</organism>
<dbReference type="CDD" id="cd01948">
    <property type="entry name" value="EAL"/>
    <property type="match status" value="1"/>
</dbReference>
<gene>
    <name evidence="4" type="ORF">GMD11_07085</name>
    <name evidence="5" type="ORF">GMD18_06735</name>
</gene>
<dbReference type="PANTHER" id="PTHR33121:SF71">
    <property type="entry name" value="OXYGEN SENSOR PROTEIN DOSP"/>
    <property type="match status" value="1"/>
</dbReference>
<keyword evidence="1" id="KW-0472">Membrane</keyword>
<dbReference type="Proteomes" id="UP000484547">
    <property type="component" value="Unassembled WGS sequence"/>
</dbReference>
<dbReference type="InterPro" id="IPR050706">
    <property type="entry name" value="Cyclic-di-GMP_PDE-like"/>
</dbReference>
<dbReference type="InterPro" id="IPR043128">
    <property type="entry name" value="Rev_trsase/Diguanyl_cyclase"/>
</dbReference>